<sequence length="147" mass="17091">MITEIVKYTEAADQRIISMFDTTEIDMPEAERLFSHVLNAQHVWLQRISGNVPLYGIWQVHPKIQFADISVANFGQIKSVLSNRDLEEQITYQNSIGDQFQNTIAEILFQLLNHSTYHRAQIATLFKREGLTPPITDYIMFKRNHLL</sequence>
<dbReference type="STRING" id="390241.SAMN04488023_13224"/>
<dbReference type="EMBL" id="FOGG01000032">
    <property type="protein sequence ID" value="SES10492.1"/>
    <property type="molecule type" value="Genomic_DNA"/>
</dbReference>
<evidence type="ECO:0000256" key="1">
    <source>
        <dbReference type="ARBA" id="ARBA00008635"/>
    </source>
</evidence>
<dbReference type="GO" id="GO:0046872">
    <property type="term" value="F:metal ion binding"/>
    <property type="evidence" value="ECO:0007669"/>
    <property type="project" value="UniProtKB-KW"/>
</dbReference>
<dbReference type="AlphaFoldDB" id="A0A1H9UMA7"/>
<organism evidence="4 5">
    <name type="scientific">Pedobacter rhizosphaerae</name>
    <dbReference type="NCBI Taxonomy" id="390241"/>
    <lineage>
        <taxon>Bacteria</taxon>
        <taxon>Pseudomonadati</taxon>
        <taxon>Bacteroidota</taxon>
        <taxon>Sphingobacteriia</taxon>
        <taxon>Sphingobacteriales</taxon>
        <taxon>Sphingobacteriaceae</taxon>
        <taxon>Pedobacter</taxon>
    </lineage>
</organism>
<comment type="similarity">
    <text evidence="1">Belongs to the DinB family.</text>
</comment>
<keyword evidence="5" id="KW-1185">Reference proteome</keyword>
<dbReference type="Proteomes" id="UP000199572">
    <property type="component" value="Unassembled WGS sequence"/>
</dbReference>
<evidence type="ECO:0000256" key="3">
    <source>
        <dbReference type="PIRSR" id="PIRSR607837-1"/>
    </source>
</evidence>
<keyword evidence="2 3" id="KW-0479">Metal-binding</keyword>
<dbReference type="RefSeq" id="WP_090887498.1">
    <property type="nucleotide sequence ID" value="NZ_FOGG01000032.1"/>
</dbReference>
<evidence type="ECO:0000313" key="4">
    <source>
        <dbReference type="EMBL" id="SES10492.1"/>
    </source>
</evidence>
<feature type="binding site" evidence="3">
    <location>
        <position position="114"/>
    </location>
    <ligand>
        <name>a divalent metal cation</name>
        <dbReference type="ChEBI" id="CHEBI:60240"/>
    </ligand>
</feature>
<feature type="binding site" evidence="3">
    <location>
        <position position="36"/>
    </location>
    <ligand>
        <name>a divalent metal cation</name>
        <dbReference type="ChEBI" id="CHEBI:60240"/>
    </ligand>
</feature>
<reference evidence="5" key="1">
    <citation type="submission" date="2016-10" db="EMBL/GenBank/DDBJ databases">
        <authorList>
            <person name="Varghese N."/>
            <person name="Submissions S."/>
        </authorList>
    </citation>
    <scope>NUCLEOTIDE SEQUENCE [LARGE SCALE GENOMIC DNA]</scope>
    <source>
        <strain evidence="5">DSM 18610</strain>
    </source>
</reference>
<dbReference type="InterPro" id="IPR007837">
    <property type="entry name" value="DinB"/>
</dbReference>
<gene>
    <name evidence="4" type="ORF">SAMN04488023_13224</name>
</gene>
<protein>
    <submittedName>
        <fullName evidence="4">Uncharacterized damage-inducible protein DinB (Forms a four-helix bundle)</fullName>
    </submittedName>
</protein>
<evidence type="ECO:0000313" key="5">
    <source>
        <dbReference type="Proteomes" id="UP000199572"/>
    </source>
</evidence>
<dbReference type="PANTHER" id="PTHR37302:SF3">
    <property type="entry name" value="DAMAGE-INDUCIBLE PROTEIN DINB"/>
    <property type="match status" value="1"/>
</dbReference>
<name>A0A1H9UMA7_9SPHI</name>
<dbReference type="PANTHER" id="PTHR37302">
    <property type="entry name" value="SLR1116 PROTEIN"/>
    <property type="match status" value="1"/>
</dbReference>
<dbReference type="OrthoDB" id="9811413at2"/>
<evidence type="ECO:0000256" key="2">
    <source>
        <dbReference type="ARBA" id="ARBA00022723"/>
    </source>
</evidence>
<proteinExistence type="inferred from homology"/>
<dbReference type="Pfam" id="PF05163">
    <property type="entry name" value="DinB"/>
    <property type="match status" value="1"/>
</dbReference>
<dbReference type="SUPFAM" id="SSF109854">
    <property type="entry name" value="DinB/YfiT-like putative metalloenzymes"/>
    <property type="match status" value="1"/>
</dbReference>
<accession>A0A1H9UMA7</accession>
<dbReference type="Gene3D" id="1.20.120.450">
    <property type="entry name" value="dinb family like domain"/>
    <property type="match status" value="1"/>
</dbReference>
<dbReference type="InterPro" id="IPR034660">
    <property type="entry name" value="DinB/YfiT-like"/>
</dbReference>
<feature type="binding site" evidence="3">
    <location>
        <position position="118"/>
    </location>
    <ligand>
        <name>a divalent metal cation</name>
        <dbReference type="ChEBI" id="CHEBI:60240"/>
    </ligand>
</feature>